<organism evidence="1 2">
    <name type="scientific">Rangifer tarandus platyrhynchus</name>
    <name type="common">Svalbard reindeer</name>
    <dbReference type="NCBI Taxonomy" id="3082113"/>
    <lineage>
        <taxon>Eukaryota</taxon>
        <taxon>Metazoa</taxon>
        <taxon>Chordata</taxon>
        <taxon>Craniata</taxon>
        <taxon>Vertebrata</taxon>
        <taxon>Euteleostomi</taxon>
        <taxon>Mammalia</taxon>
        <taxon>Eutheria</taxon>
        <taxon>Laurasiatheria</taxon>
        <taxon>Artiodactyla</taxon>
        <taxon>Ruminantia</taxon>
        <taxon>Pecora</taxon>
        <taxon>Cervidae</taxon>
        <taxon>Odocoileinae</taxon>
        <taxon>Rangifer</taxon>
    </lineage>
</organism>
<evidence type="ECO:0000313" key="1">
    <source>
        <dbReference type="EMBL" id="CAM9316552.1"/>
    </source>
</evidence>
<name>A0AC59Y277_RANTA</name>
<dbReference type="EMBL" id="OX596085">
    <property type="protein sequence ID" value="CAM9316552.1"/>
    <property type="molecule type" value="Genomic_DNA"/>
</dbReference>
<proteinExistence type="predicted"/>
<feature type="non-terminal residue" evidence="1">
    <location>
        <position position="1"/>
    </location>
</feature>
<reference evidence="1" key="2">
    <citation type="submission" date="2025-03" db="EMBL/GenBank/DDBJ databases">
        <authorList>
            <consortium name="ELIXIR-Norway"/>
            <consortium name="Elixir Norway"/>
        </authorList>
    </citation>
    <scope>NUCLEOTIDE SEQUENCE</scope>
</reference>
<feature type="non-terminal residue" evidence="1">
    <location>
        <position position="118"/>
    </location>
</feature>
<evidence type="ECO:0000313" key="2">
    <source>
        <dbReference type="Proteomes" id="UP001162501"/>
    </source>
</evidence>
<protein>
    <submittedName>
        <fullName evidence="1">Uncharacterized protein</fullName>
    </submittedName>
</protein>
<accession>A0AC59Y277</accession>
<sequence length="118" mass="12339">FGGSRNRDLGKLSAQPEDITGPQDDRSSSKSGPKDEILGLESACPCSPCQALPPPHTLGGAKDTSSRCKARSQLGRTRLGAAEFSGFPRRVRVPSGWPPRATVCSHQKDGPSLGKGLG</sequence>
<gene>
    <name evidence="1" type="ORF">MRATA1EN22A_LOCUS863</name>
</gene>
<reference evidence="1" key="1">
    <citation type="submission" date="2023-05" db="EMBL/GenBank/DDBJ databases">
        <authorList>
            <consortium name="ELIXIR-Norway"/>
        </authorList>
    </citation>
    <scope>NUCLEOTIDE SEQUENCE</scope>
</reference>
<dbReference type="Proteomes" id="UP001162501">
    <property type="component" value="Chromosome 1"/>
</dbReference>